<comment type="subcellular location">
    <subcellularLocation>
        <location evidence="1">Cell membrane</location>
        <topology evidence="1">Multi-pass membrane protein</topology>
    </subcellularLocation>
</comment>
<dbReference type="Gene3D" id="1.20.120.1220">
    <property type="match status" value="1"/>
</dbReference>
<feature type="transmembrane region" description="Helical" evidence="7">
    <location>
        <begin position="196"/>
        <end position="222"/>
    </location>
</feature>
<keyword evidence="11" id="KW-1185">Reference proteome</keyword>
<feature type="transmembrane region" description="Helical" evidence="7">
    <location>
        <begin position="234"/>
        <end position="253"/>
    </location>
</feature>
<protein>
    <submittedName>
        <fullName evidence="10">Type 4 prepilin-like proteins leader peptide-processing enzyme</fullName>
    </submittedName>
</protein>
<dbReference type="PANTHER" id="PTHR30487:SF0">
    <property type="entry name" value="PREPILIN LEADER PEPTIDASE_N-METHYLTRANSFERASE-RELATED"/>
    <property type="match status" value="1"/>
</dbReference>
<keyword evidence="4 7" id="KW-0812">Transmembrane</keyword>
<keyword evidence="5 7" id="KW-1133">Transmembrane helix</keyword>
<evidence type="ECO:0000256" key="3">
    <source>
        <dbReference type="ARBA" id="ARBA00022475"/>
    </source>
</evidence>
<comment type="similarity">
    <text evidence="2">Belongs to the peptidase A24 family.</text>
</comment>
<evidence type="ECO:0000259" key="9">
    <source>
        <dbReference type="Pfam" id="PF06750"/>
    </source>
</evidence>
<dbReference type="Proteomes" id="UP001321445">
    <property type="component" value="Chromosome"/>
</dbReference>
<gene>
    <name evidence="10" type="ORF">HCR_05280</name>
</gene>
<name>A0ABM8FIV5_9BACT</name>
<evidence type="ECO:0000256" key="4">
    <source>
        <dbReference type="ARBA" id="ARBA00022692"/>
    </source>
</evidence>
<evidence type="ECO:0000259" key="8">
    <source>
        <dbReference type="Pfam" id="PF01478"/>
    </source>
</evidence>
<evidence type="ECO:0000256" key="5">
    <source>
        <dbReference type="ARBA" id="ARBA00022989"/>
    </source>
</evidence>
<dbReference type="EMBL" id="AP027370">
    <property type="protein sequence ID" value="BDY12216.1"/>
    <property type="molecule type" value="Genomic_DNA"/>
</dbReference>
<reference evidence="10 11" key="1">
    <citation type="submission" date="2023-03" db="EMBL/GenBank/DDBJ databases">
        <title>Description of Hydrogenimonas sp. ISO32.</title>
        <authorList>
            <person name="Mino S."/>
            <person name="Fukazawa S."/>
            <person name="Sawabe T."/>
        </authorList>
    </citation>
    <scope>NUCLEOTIDE SEQUENCE [LARGE SCALE GENOMIC DNA]</scope>
    <source>
        <strain evidence="10 11">ISO32</strain>
    </source>
</reference>
<dbReference type="PANTHER" id="PTHR30487">
    <property type="entry name" value="TYPE 4 PREPILIN-LIKE PROTEINS LEADER PEPTIDE-PROCESSING ENZYME"/>
    <property type="match status" value="1"/>
</dbReference>
<feature type="transmembrane region" description="Helical" evidence="7">
    <location>
        <begin position="97"/>
        <end position="119"/>
    </location>
</feature>
<proteinExistence type="inferred from homology"/>
<dbReference type="RefSeq" id="WP_286337418.1">
    <property type="nucleotide sequence ID" value="NZ_AP027370.1"/>
</dbReference>
<evidence type="ECO:0000256" key="6">
    <source>
        <dbReference type="ARBA" id="ARBA00023136"/>
    </source>
</evidence>
<accession>A0ABM8FIV5</accession>
<feature type="transmembrane region" description="Helical" evidence="7">
    <location>
        <begin position="166"/>
        <end position="184"/>
    </location>
</feature>
<dbReference type="InterPro" id="IPR050882">
    <property type="entry name" value="Prepilin_peptidase/N-MTase"/>
</dbReference>
<dbReference type="InterPro" id="IPR010627">
    <property type="entry name" value="Prepilin_pept_A24_N"/>
</dbReference>
<sequence>MELLFALFLGLAIGSFLNVLIVRIPKGENIAFPPSHCPKCDNALKWWHNIPLLSWIFLQGKCAYCKSPISRLYPVVELLTGLVFMTLAMKLGVGVEWFVTGLIFSLLLALSIIDFKYYAVPDSLNFTALALALLMPIFTFGGDWMTDGVKDFSLYQDALLESFKNAAIMGSSFFLLGLAVKFLIKKDALGEADIIIAATMGALLGFPLVLIAIYVSALLAIVPALFARGHMVPFVPFLALGTWIVYIFSDTFLKWWNMLYA</sequence>
<keyword evidence="3" id="KW-1003">Cell membrane</keyword>
<evidence type="ECO:0000313" key="10">
    <source>
        <dbReference type="EMBL" id="BDY12216.1"/>
    </source>
</evidence>
<evidence type="ECO:0000256" key="1">
    <source>
        <dbReference type="ARBA" id="ARBA00004651"/>
    </source>
</evidence>
<feature type="domain" description="Prepilin peptidase A24 N-terminal" evidence="9">
    <location>
        <begin position="9"/>
        <end position="90"/>
    </location>
</feature>
<evidence type="ECO:0000313" key="11">
    <source>
        <dbReference type="Proteomes" id="UP001321445"/>
    </source>
</evidence>
<dbReference type="Pfam" id="PF06750">
    <property type="entry name" value="A24_N_bact"/>
    <property type="match status" value="1"/>
</dbReference>
<feature type="transmembrane region" description="Helical" evidence="7">
    <location>
        <begin position="72"/>
        <end position="91"/>
    </location>
</feature>
<feature type="domain" description="Prepilin type IV endopeptidase peptidase" evidence="8">
    <location>
        <begin position="102"/>
        <end position="224"/>
    </location>
</feature>
<evidence type="ECO:0000256" key="7">
    <source>
        <dbReference type="SAM" id="Phobius"/>
    </source>
</evidence>
<dbReference type="InterPro" id="IPR000045">
    <property type="entry name" value="Prepilin_IV_endopep_pep"/>
</dbReference>
<evidence type="ECO:0000256" key="2">
    <source>
        <dbReference type="ARBA" id="ARBA00005801"/>
    </source>
</evidence>
<keyword evidence="6 7" id="KW-0472">Membrane</keyword>
<feature type="transmembrane region" description="Helical" evidence="7">
    <location>
        <begin position="126"/>
        <end position="146"/>
    </location>
</feature>
<organism evidence="10 11">
    <name type="scientific">Hydrogenimonas cancrithermarum</name>
    <dbReference type="NCBI Taxonomy" id="2993563"/>
    <lineage>
        <taxon>Bacteria</taxon>
        <taxon>Pseudomonadati</taxon>
        <taxon>Campylobacterota</taxon>
        <taxon>Epsilonproteobacteria</taxon>
        <taxon>Campylobacterales</taxon>
        <taxon>Hydrogenimonadaceae</taxon>
        <taxon>Hydrogenimonas</taxon>
    </lineage>
</organism>
<dbReference type="Pfam" id="PF01478">
    <property type="entry name" value="Peptidase_A24"/>
    <property type="match status" value="1"/>
</dbReference>